<organism evidence="1">
    <name type="scientific">viral metagenome</name>
    <dbReference type="NCBI Taxonomy" id="1070528"/>
    <lineage>
        <taxon>unclassified sequences</taxon>
        <taxon>metagenomes</taxon>
        <taxon>organismal metagenomes</taxon>
    </lineage>
</organism>
<dbReference type="EMBL" id="MN739412">
    <property type="protein sequence ID" value="QHT03529.1"/>
    <property type="molecule type" value="Genomic_DNA"/>
</dbReference>
<proteinExistence type="predicted"/>
<dbReference type="AlphaFoldDB" id="A0A6C0CIN6"/>
<evidence type="ECO:0000313" key="1">
    <source>
        <dbReference type="EMBL" id="QHT03529.1"/>
    </source>
</evidence>
<sequence>MATYPKREVLAAKLKAVCSSRGACESLADKFAGQPVSCSHRVPQQAAFAVMSDADEAAKCAAVLCAYVDQEGCKKK</sequence>
<protein>
    <submittedName>
        <fullName evidence="1">Uncharacterized protein</fullName>
    </submittedName>
</protein>
<accession>A0A6C0CIN6</accession>
<name>A0A6C0CIN6_9ZZZZ</name>
<reference evidence="1" key="1">
    <citation type="journal article" date="2020" name="Nature">
        <title>Giant virus diversity and host interactions through global metagenomics.</title>
        <authorList>
            <person name="Schulz F."/>
            <person name="Roux S."/>
            <person name="Paez-Espino D."/>
            <person name="Jungbluth S."/>
            <person name="Walsh D.A."/>
            <person name="Denef V.J."/>
            <person name="McMahon K.D."/>
            <person name="Konstantinidis K.T."/>
            <person name="Eloe-Fadrosh E.A."/>
            <person name="Kyrpides N.C."/>
            <person name="Woyke T."/>
        </authorList>
    </citation>
    <scope>NUCLEOTIDE SEQUENCE</scope>
    <source>
        <strain evidence="1">GVMAG-M-3300021079-18</strain>
    </source>
</reference>